<feature type="non-terminal residue" evidence="1">
    <location>
        <position position="1"/>
    </location>
</feature>
<evidence type="ECO:0000313" key="2">
    <source>
        <dbReference type="Proteomes" id="UP001634394"/>
    </source>
</evidence>
<dbReference type="Gene3D" id="3.90.1150.10">
    <property type="entry name" value="Aspartate Aminotransferase, domain 1"/>
    <property type="match status" value="1"/>
</dbReference>
<dbReference type="Proteomes" id="UP001634394">
    <property type="component" value="Unassembled WGS sequence"/>
</dbReference>
<dbReference type="EMBL" id="JBJQND010000011">
    <property type="protein sequence ID" value="KAL3861592.1"/>
    <property type="molecule type" value="Genomic_DNA"/>
</dbReference>
<evidence type="ECO:0000313" key="1">
    <source>
        <dbReference type="EMBL" id="KAL3861592.1"/>
    </source>
</evidence>
<keyword evidence="2" id="KW-1185">Reference proteome</keyword>
<dbReference type="InterPro" id="IPR015424">
    <property type="entry name" value="PyrdxlP-dep_Trfase"/>
</dbReference>
<comment type="caution">
    <text evidence="1">The sequence shown here is derived from an EMBL/GenBank/DDBJ whole genome shotgun (WGS) entry which is preliminary data.</text>
</comment>
<dbReference type="SUPFAM" id="SSF53383">
    <property type="entry name" value="PLP-dependent transferases"/>
    <property type="match status" value="1"/>
</dbReference>
<reference evidence="1 2" key="1">
    <citation type="submission" date="2024-11" db="EMBL/GenBank/DDBJ databases">
        <title>Chromosome-level genome assembly of the freshwater bivalve Anodonta woodiana.</title>
        <authorList>
            <person name="Chen X."/>
        </authorList>
    </citation>
    <scope>NUCLEOTIDE SEQUENCE [LARGE SCALE GENOMIC DNA]</scope>
    <source>
        <strain evidence="1">MN2024</strain>
        <tissue evidence="1">Gills</tissue>
    </source>
</reference>
<protein>
    <recommendedName>
        <fullName evidence="3">Cysteine desulfurase</fullName>
    </recommendedName>
</protein>
<organism evidence="1 2">
    <name type="scientific">Sinanodonta woodiana</name>
    <name type="common">Chinese pond mussel</name>
    <name type="synonym">Anodonta woodiana</name>
    <dbReference type="NCBI Taxonomy" id="1069815"/>
    <lineage>
        <taxon>Eukaryota</taxon>
        <taxon>Metazoa</taxon>
        <taxon>Spiralia</taxon>
        <taxon>Lophotrochozoa</taxon>
        <taxon>Mollusca</taxon>
        <taxon>Bivalvia</taxon>
        <taxon>Autobranchia</taxon>
        <taxon>Heteroconchia</taxon>
        <taxon>Palaeoheterodonta</taxon>
        <taxon>Unionida</taxon>
        <taxon>Unionoidea</taxon>
        <taxon>Unionidae</taxon>
        <taxon>Unioninae</taxon>
        <taxon>Sinanodonta</taxon>
    </lineage>
</organism>
<name>A0ABD3VM25_SINWO</name>
<evidence type="ECO:0008006" key="3">
    <source>
        <dbReference type="Google" id="ProtNLM"/>
    </source>
</evidence>
<proteinExistence type="predicted"/>
<accession>A0ABD3VM25</accession>
<gene>
    <name evidence="1" type="ORF">ACJMK2_007618</name>
</gene>
<dbReference type="AlphaFoldDB" id="A0ABD3VM25"/>
<sequence>PSPILLAIGVPIHIARNALRLSVGRRTTTFDIDRVVVDLKQAIEQLKSP</sequence>
<dbReference type="InterPro" id="IPR015422">
    <property type="entry name" value="PyrdxlP-dep_Trfase_small"/>
</dbReference>